<protein>
    <submittedName>
        <fullName evidence="1">Uncharacterized protein</fullName>
    </submittedName>
</protein>
<sequence>MLKKAIVTLLRLVKSGISKISSAKVQKVASRF</sequence>
<reference evidence="1" key="2">
    <citation type="journal article" date="2015" name="Fish Shellfish Immunol.">
        <title>Early steps in the European eel (Anguilla anguilla)-Vibrio vulnificus interaction in the gills: Role of the RtxA13 toxin.</title>
        <authorList>
            <person name="Callol A."/>
            <person name="Pajuelo D."/>
            <person name="Ebbesson L."/>
            <person name="Teles M."/>
            <person name="MacKenzie S."/>
            <person name="Amaro C."/>
        </authorList>
    </citation>
    <scope>NUCLEOTIDE SEQUENCE</scope>
</reference>
<organism evidence="1">
    <name type="scientific">Anguilla anguilla</name>
    <name type="common">European freshwater eel</name>
    <name type="synonym">Muraena anguilla</name>
    <dbReference type="NCBI Taxonomy" id="7936"/>
    <lineage>
        <taxon>Eukaryota</taxon>
        <taxon>Metazoa</taxon>
        <taxon>Chordata</taxon>
        <taxon>Craniata</taxon>
        <taxon>Vertebrata</taxon>
        <taxon>Euteleostomi</taxon>
        <taxon>Actinopterygii</taxon>
        <taxon>Neopterygii</taxon>
        <taxon>Teleostei</taxon>
        <taxon>Anguilliformes</taxon>
        <taxon>Anguillidae</taxon>
        <taxon>Anguilla</taxon>
    </lineage>
</organism>
<accession>A0A0E9VLE4</accession>
<name>A0A0E9VLE4_ANGAN</name>
<proteinExistence type="predicted"/>
<dbReference type="EMBL" id="GBXM01029628">
    <property type="protein sequence ID" value="JAH78949.1"/>
    <property type="molecule type" value="Transcribed_RNA"/>
</dbReference>
<dbReference type="AlphaFoldDB" id="A0A0E9VLE4"/>
<evidence type="ECO:0000313" key="1">
    <source>
        <dbReference type="EMBL" id="JAH78949.1"/>
    </source>
</evidence>
<reference evidence="1" key="1">
    <citation type="submission" date="2014-11" db="EMBL/GenBank/DDBJ databases">
        <authorList>
            <person name="Amaro Gonzalez C."/>
        </authorList>
    </citation>
    <scope>NUCLEOTIDE SEQUENCE</scope>
</reference>